<dbReference type="SUPFAM" id="SSF103481">
    <property type="entry name" value="Multidrug resistance efflux transporter EmrE"/>
    <property type="match status" value="1"/>
</dbReference>
<evidence type="ECO:0000313" key="4">
    <source>
        <dbReference type="Proteomes" id="UP000274822"/>
    </source>
</evidence>
<sequence length="155" mass="16451">MSAALAYLPFALLSGLFASLASVFAKLFTDTRTDAAIQWICSASQLYAGLDLCANQGDNVLLLVVRGTCFALIFGCNALMWTLFTKALNKATSSVQVTVVNSAINFCATAILGNVVFGEPLALQWWGGASLIVTGTLLMTRAQSNASEQEKTKTE</sequence>
<evidence type="ECO:0000256" key="1">
    <source>
        <dbReference type="SAM" id="Phobius"/>
    </source>
</evidence>
<feature type="transmembrane region" description="Helical" evidence="1">
    <location>
        <begin position="60"/>
        <end position="83"/>
    </location>
</feature>
<reference evidence="3 4" key="1">
    <citation type="journal article" date="2018" name="New Phytol.">
        <title>Phylogenomics of Endogonaceae and evolution of mycorrhizas within Mucoromycota.</title>
        <authorList>
            <person name="Chang Y."/>
            <person name="Desiro A."/>
            <person name="Na H."/>
            <person name="Sandor L."/>
            <person name="Lipzen A."/>
            <person name="Clum A."/>
            <person name="Barry K."/>
            <person name="Grigoriev I.V."/>
            <person name="Martin F.M."/>
            <person name="Stajich J.E."/>
            <person name="Smith M.E."/>
            <person name="Bonito G."/>
            <person name="Spatafora J.W."/>
        </authorList>
    </citation>
    <scope>NUCLEOTIDE SEQUENCE [LARGE SCALE GENOMIC DNA]</scope>
    <source>
        <strain evidence="3 4">AD002</strain>
    </source>
</reference>
<keyword evidence="1" id="KW-1133">Transmembrane helix</keyword>
<accession>A0A433QZ90</accession>
<name>A0A433QZ90_9FUNG</name>
<organism evidence="3 4">
    <name type="scientific">Jimgerdemannia flammicorona</name>
    <dbReference type="NCBI Taxonomy" id="994334"/>
    <lineage>
        <taxon>Eukaryota</taxon>
        <taxon>Fungi</taxon>
        <taxon>Fungi incertae sedis</taxon>
        <taxon>Mucoromycota</taxon>
        <taxon>Mucoromycotina</taxon>
        <taxon>Endogonomycetes</taxon>
        <taxon>Endogonales</taxon>
        <taxon>Endogonaceae</taxon>
        <taxon>Jimgerdemannia</taxon>
    </lineage>
</organism>
<feature type="signal peptide" evidence="2">
    <location>
        <begin position="1"/>
        <end position="25"/>
    </location>
</feature>
<evidence type="ECO:0000313" key="3">
    <source>
        <dbReference type="EMBL" id="RUS35094.1"/>
    </source>
</evidence>
<protein>
    <recommendedName>
        <fullName evidence="5">EamA domain-containing protein</fullName>
    </recommendedName>
</protein>
<evidence type="ECO:0000256" key="2">
    <source>
        <dbReference type="SAM" id="SignalP"/>
    </source>
</evidence>
<feature type="transmembrane region" description="Helical" evidence="1">
    <location>
        <begin position="95"/>
        <end position="117"/>
    </location>
</feature>
<gene>
    <name evidence="3" type="ORF">BC938DRAFT_475880</name>
</gene>
<comment type="caution">
    <text evidence="3">The sequence shown here is derived from an EMBL/GenBank/DDBJ whole genome shotgun (WGS) entry which is preliminary data.</text>
</comment>
<dbReference type="EMBL" id="RBNJ01000220">
    <property type="protein sequence ID" value="RUS35094.1"/>
    <property type="molecule type" value="Genomic_DNA"/>
</dbReference>
<keyword evidence="1" id="KW-0472">Membrane</keyword>
<dbReference type="Proteomes" id="UP000274822">
    <property type="component" value="Unassembled WGS sequence"/>
</dbReference>
<dbReference type="InterPro" id="IPR039632">
    <property type="entry name" value="TMEM42"/>
</dbReference>
<dbReference type="AlphaFoldDB" id="A0A433QZ90"/>
<proteinExistence type="predicted"/>
<evidence type="ECO:0008006" key="5">
    <source>
        <dbReference type="Google" id="ProtNLM"/>
    </source>
</evidence>
<keyword evidence="1" id="KW-0812">Transmembrane</keyword>
<dbReference type="Gene3D" id="1.10.3730.20">
    <property type="match status" value="1"/>
</dbReference>
<dbReference type="InterPro" id="IPR037185">
    <property type="entry name" value="EmrE-like"/>
</dbReference>
<dbReference type="PANTHER" id="PTHR31965">
    <property type="entry name" value="TRANSMEMBRANE PROTEIN 42"/>
    <property type="match status" value="1"/>
</dbReference>
<feature type="chain" id="PRO_5019477756" description="EamA domain-containing protein" evidence="2">
    <location>
        <begin position="26"/>
        <end position="155"/>
    </location>
</feature>
<dbReference type="PANTHER" id="PTHR31965:SF1">
    <property type="entry name" value="TRANSMEMBRANE PROTEIN 42"/>
    <property type="match status" value="1"/>
</dbReference>
<keyword evidence="2" id="KW-0732">Signal</keyword>
<keyword evidence="4" id="KW-1185">Reference proteome</keyword>